<gene>
    <name evidence="1" type="ORF">LTR37_005078</name>
</gene>
<keyword evidence="2" id="KW-1185">Reference proteome</keyword>
<name>A0ACC3NNB7_9PEZI</name>
<proteinExistence type="predicted"/>
<evidence type="ECO:0000313" key="2">
    <source>
        <dbReference type="Proteomes" id="UP001281147"/>
    </source>
</evidence>
<organism evidence="1 2">
    <name type="scientific">Vermiconidia calcicola</name>
    <dbReference type="NCBI Taxonomy" id="1690605"/>
    <lineage>
        <taxon>Eukaryota</taxon>
        <taxon>Fungi</taxon>
        <taxon>Dikarya</taxon>
        <taxon>Ascomycota</taxon>
        <taxon>Pezizomycotina</taxon>
        <taxon>Dothideomycetes</taxon>
        <taxon>Dothideomycetidae</taxon>
        <taxon>Mycosphaerellales</taxon>
        <taxon>Extremaceae</taxon>
        <taxon>Vermiconidia</taxon>
    </lineage>
</organism>
<evidence type="ECO:0000313" key="1">
    <source>
        <dbReference type="EMBL" id="KAK3718574.1"/>
    </source>
</evidence>
<accession>A0ACC3NNB7</accession>
<dbReference type="EMBL" id="JAUTXU010000031">
    <property type="protein sequence ID" value="KAK3718574.1"/>
    <property type="molecule type" value="Genomic_DNA"/>
</dbReference>
<reference evidence="1" key="1">
    <citation type="submission" date="2023-07" db="EMBL/GenBank/DDBJ databases">
        <title>Black Yeasts Isolated from many extreme environments.</title>
        <authorList>
            <person name="Coleine C."/>
            <person name="Stajich J.E."/>
            <person name="Selbmann L."/>
        </authorList>
    </citation>
    <scope>NUCLEOTIDE SEQUENCE</scope>
    <source>
        <strain evidence="1">CCFEE 5714</strain>
    </source>
</reference>
<sequence>MGGHLRIDGVLLIYLHQEPDVDNLKAELAVIEQWLKHWQAGDPDVDGATPNQAARPAHAALVRASQHPSTNTPEEDDHITLAICSEDGWKKDPSESRALVHIYSRNQKPKDGYEGYQLHGVKKNVFSSPKLKDAITEALASKLPQATS</sequence>
<dbReference type="Proteomes" id="UP001281147">
    <property type="component" value="Unassembled WGS sequence"/>
</dbReference>
<comment type="caution">
    <text evidence="1">The sequence shown here is derived from an EMBL/GenBank/DDBJ whole genome shotgun (WGS) entry which is preliminary data.</text>
</comment>
<protein>
    <submittedName>
        <fullName evidence="1">Uncharacterized protein</fullName>
    </submittedName>
</protein>